<dbReference type="InParanoid" id="A0A316VYI6"/>
<reference evidence="2 3" key="1">
    <citation type="journal article" date="2018" name="Mol. Biol. Evol.">
        <title>Broad Genomic Sampling Reveals a Smut Pathogenic Ancestry of the Fungal Clade Ustilaginomycotina.</title>
        <authorList>
            <person name="Kijpornyongpan T."/>
            <person name="Mondo S.J."/>
            <person name="Barry K."/>
            <person name="Sandor L."/>
            <person name="Lee J."/>
            <person name="Lipzen A."/>
            <person name="Pangilinan J."/>
            <person name="LaButti K."/>
            <person name="Hainaut M."/>
            <person name="Henrissat B."/>
            <person name="Grigoriev I.V."/>
            <person name="Spatafora J.W."/>
            <person name="Aime M.C."/>
        </authorList>
    </citation>
    <scope>NUCLEOTIDE SEQUENCE [LARGE SCALE GENOMIC DNA]</scope>
    <source>
        <strain evidence="2 3">MCA 4658</strain>
    </source>
</reference>
<feature type="compositionally biased region" description="Polar residues" evidence="1">
    <location>
        <begin position="1"/>
        <end position="14"/>
    </location>
</feature>
<organism evidence="2 3">
    <name type="scientific">Ceraceosorus guamensis</name>
    <dbReference type="NCBI Taxonomy" id="1522189"/>
    <lineage>
        <taxon>Eukaryota</taxon>
        <taxon>Fungi</taxon>
        <taxon>Dikarya</taxon>
        <taxon>Basidiomycota</taxon>
        <taxon>Ustilaginomycotina</taxon>
        <taxon>Exobasidiomycetes</taxon>
        <taxon>Ceraceosorales</taxon>
        <taxon>Ceraceosoraceae</taxon>
        <taxon>Ceraceosorus</taxon>
    </lineage>
</organism>
<dbReference type="STRING" id="1522189.A0A316VYI6"/>
<dbReference type="AlphaFoldDB" id="A0A316VYI6"/>
<evidence type="ECO:0000313" key="3">
    <source>
        <dbReference type="Proteomes" id="UP000245783"/>
    </source>
</evidence>
<protein>
    <recommendedName>
        <fullName evidence="4">G-patch domain-containing protein</fullName>
    </recommendedName>
</protein>
<dbReference type="Proteomes" id="UP000245783">
    <property type="component" value="Unassembled WGS sequence"/>
</dbReference>
<feature type="region of interest" description="Disordered" evidence="1">
    <location>
        <begin position="1"/>
        <end position="31"/>
    </location>
</feature>
<dbReference type="PANTHER" id="PTHR23149:SF32">
    <property type="entry name" value="G-PATCH DOMAIN-CONTAINING PROTEIN"/>
    <property type="match status" value="1"/>
</dbReference>
<evidence type="ECO:0000313" key="2">
    <source>
        <dbReference type="EMBL" id="PWN42727.1"/>
    </source>
</evidence>
<dbReference type="RefSeq" id="XP_025369887.1">
    <property type="nucleotide sequence ID" value="XM_025515640.1"/>
</dbReference>
<evidence type="ECO:0008006" key="4">
    <source>
        <dbReference type="Google" id="ProtNLM"/>
    </source>
</evidence>
<sequence length="302" mass="33396">MPLNTSTYMQSQGWAGQGNPLGLNGSGLKKPLAIPQKRGLKGIGKDRDRANEWWDCLFEASAKALALPSAASSPQTNTAPSSSFTPTSTTSAARLSLIASAKRESAKKALMAGFVRGKVHLEWSEKQREKESAMLNAAPSTSRKEAASSGSEAPPRLTARKEKEAAVVPVPMQMKSAQKEDKAQRRMERLRVKEAEKREKEERRARREAKRRKKEEQNAKVGSLTANSGEEEKLRDAKLELGSGDTTKPRDGDARTEEGDKKKKKKKKKERKAERSRKSLGGDASTRTRNDEGKTRKRKRQA</sequence>
<accession>A0A316VYI6</accession>
<name>A0A316VYI6_9BASI</name>
<dbReference type="InterPro" id="IPR050656">
    <property type="entry name" value="PINX1"/>
</dbReference>
<feature type="compositionally biased region" description="Basic and acidic residues" evidence="1">
    <location>
        <begin position="177"/>
        <end position="205"/>
    </location>
</feature>
<evidence type="ECO:0000256" key="1">
    <source>
        <dbReference type="SAM" id="MobiDB-lite"/>
    </source>
</evidence>
<feature type="compositionally biased region" description="Basic and acidic residues" evidence="1">
    <location>
        <begin position="230"/>
        <end position="239"/>
    </location>
</feature>
<keyword evidence="3" id="KW-1185">Reference proteome</keyword>
<feature type="region of interest" description="Disordered" evidence="1">
    <location>
        <begin position="126"/>
        <end position="302"/>
    </location>
</feature>
<gene>
    <name evidence="2" type="ORF">IE81DRAFT_341146</name>
</gene>
<dbReference type="GeneID" id="37037510"/>
<proteinExistence type="predicted"/>
<dbReference type="PANTHER" id="PTHR23149">
    <property type="entry name" value="G PATCH DOMAIN CONTAINING PROTEIN"/>
    <property type="match status" value="1"/>
</dbReference>
<dbReference type="OrthoDB" id="3366546at2759"/>
<dbReference type="EMBL" id="KZ819376">
    <property type="protein sequence ID" value="PWN42727.1"/>
    <property type="molecule type" value="Genomic_DNA"/>
</dbReference>
<feature type="compositionally biased region" description="Basic and acidic residues" evidence="1">
    <location>
        <begin position="247"/>
        <end position="261"/>
    </location>
</feature>
<feature type="region of interest" description="Disordered" evidence="1">
    <location>
        <begin position="67"/>
        <end position="90"/>
    </location>
</feature>